<evidence type="ECO:0000313" key="3">
    <source>
        <dbReference type="Proteomes" id="UP000799324"/>
    </source>
</evidence>
<reference evidence="2" key="1">
    <citation type="journal article" date="2020" name="Stud. Mycol.">
        <title>101 Dothideomycetes genomes: a test case for predicting lifestyles and emergence of pathogens.</title>
        <authorList>
            <person name="Haridas S."/>
            <person name="Albert R."/>
            <person name="Binder M."/>
            <person name="Bloem J."/>
            <person name="Labutti K."/>
            <person name="Salamov A."/>
            <person name="Andreopoulos B."/>
            <person name="Baker S."/>
            <person name="Barry K."/>
            <person name="Bills G."/>
            <person name="Bluhm B."/>
            <person name="Cannon C."/>
            <person name="Castanera R."/>
            <person name="Culley D."/>
            <person name="Daum C."/>
            <person name="Ezra D."/>
            <person name="Gonzalez J."/>
            <person name="Henrissat B."/>
            <person name="Kuo A."/>
            <person name="Liang C."/>
            <person name="Lipzen A."/>
            <person name="Lutzoni F."/>
            <person name="Magnuson J."/>
            <person name="Mondo S."/>
            <person name="Nolan M."/>
            <person name="Ohm R."/>
            <person name="Pangilinan J."/>
            <person name="Park H.-J."/>
            <person name="Ramirez L."/>
            <person name="Alfaro M."/>
            <person name="Sun H."/>
            <person name="Tritt A."/>
            <person name="Yoshinaga Y."/>
            <person name="Zwiers L.-H."/>
            <person name="Turgeon B."/>
            <person name="Goodwin S."/>
            <person name="Spatafora J."/>
            <person name="Crous P."/>
            <person name="Grigoriev I."/>
        </authorList>
    </citation>
    <scope>NUCLEOTIDE SEQUENCE</scope>
    <source>
        <strain evidence="2">CBS 122681</strain>
    </source>
</reference>
<dbReference type="Proteomes" id="UP000799324">
    <property type="component" value="Unassembled WGS sequence"/>
</dbReference>
<protein>
    <submittedName>
        <fullName evidence="2">Uncharacterized protein</fullName>
    </submittedName>
</protein>
<dbReference type="EMBL" id="MU004302">
    <property type="protein sequence ID" value="KAF2660024.1"/>
    <property type="molecule type" value="Genomic_DNA"/>
</dbReference>
<feature type="region of interest" description="Disordered" evidence="1">
    <location>
        <begin position="157"/>
        <end position="186"/>
    </location>
</feature>
<evidence type="ECO:0000256" key="1">
    <source>
        <dbReference type="SAM" id="MobiDB-lite"/>
    </source>
</evidence>
<dbReference type="AlphaFoldDB" id="A0A6A6TN44"/>
<accession>A0A6A6TN44</accession>
<sequence>MVARRCSVAIPNEGHRSVVTRRWGGKSRNAAIAGQPGSWKTSVPRRACPCRTIRRTPPRANSPTRGRGDEIKIARASMELVRCCRDGLHSIFIDGVALHTVGDGRGRRAIGADKHTTAQAHHSAAAPRARWDGEIAVLPSATPETDRLHYARVPGCQPNASSSAVRAEAASSSAHKGLSTTVPSFPRAVTPSQRTVAGWEHSTILCAASSNIRKDLASQ</sequence>
<organism evidence="2 3">
    <name type="scientific">Lophiostoma macrostomum CBS 122681</name>
    <dbReference type="NCBI Taxonomy" id="1314788"/>
    <lineage>
        <taxon>Eukaryota</taxon>
        <taxon>Fungi</taxon>
        <taxon>Dikarya</taxon>
        <taxon>Ascomycota</taxon>
        <taxon>Pezizomycotina</taxon>
        <taxon>Dothideomycetes</taxon>
        <taxon>Pleosporomycetidae</taxon>
        <taxon>Pleosporales</taxon>
        <taxon>Lophiostomataceae</taxon>
        <taxon>Lophiostoma</taxon>
    </lineage>
</organism>
<keyword evidence="3" id="KW-1185">Reference proteome</keyword>
<name>A0A6A6TN44_9PLEO</name>
<proteinExistence type="predicted"/>
<feature type="compositionally biased region" description="Low complexity" evidence="1">
    <location>
        <begin position="160"/>
        <end position="174"/>
    </location>
</feature>
<evidence type="ECO:0000313" key="2">
    <source>
        <dbReference type="EMBL" id="KAF2660024.1"/>
    </source>
</evidence>
<gene>
    <name evidence="2" type="ORF">K491DRAFT_675061</name>
</gene>